<name>A1VWI2_POLNA</name>
<organism evidence="5 6">
    <name type="scientific">Polaromonas naphthalenivorans (strain CJ2)</name>
    <dbReference type="NCBI Taxonomy" id="365044"/>
    <lineage>
        <taxon>Bacteria</taxon>
        <taxon>Pseudomonadati</taxon>
        <taxon>Pseudomonadota</taxon>
        <taxon>Betaproteobacteria</taxon>
        <taxon>Burkholderiales</taxon>
        <taxon>Comamonadaceae</taxon>
        <taxon>Polaromonas</taxon>
    </lineage>
</organism>
<dbReference type="OrthoDB" id="7348755at2"/>
<evidence type="ECO:0000313" key="5">
    <source>
        <dbReference type="EMBL" id="ABM40010.1"/>
    </source>
</evidence>
<accession>A1VWI2</accession>
<dbReference type="GO" id="GO:0032259">
    <property type="term" value="P:methylation"/>
    <property type="evidence" value="ECO:0007669"/>
    <property type="project" value="UniProtKB-KW"/>
</dbReference>
<dbReference type="PANTHER" id="PTHR32183">
    <property type="match status" value="1"/>
</dbReference>
<dbReference type="Proteomes" id="UP000000644">
    <property type="component" value="Plasmid pPNAP03"/>
</dbReference>
<dbReference type="KEGG" id="pna:Pnap_4948"/>
<evidence type="ECO:0000256" key="4">
    <source>
        <dbReference type="ARBA" id="ARBA00022691"/>
    </source>
</evidence>
<keyword evidence="2 5" id="KW-0489">Methyltransferase</keyword>
<keyword evidence="6" id="KW-1185">Reference proteome</keyword>
<keyword evidence="1" id="KW-0597">Phosphoprotein</keyword>
<dbReference type="SUPFAM" id="SSF53335">
    <property type="entry name" value="S-adenosyl-L-methionine-dependent methyltransferases"/>
    <property type="match status" value="1"/>
</dbReference>
<dbReference type="Gene3D" id="3.40.50.150">
    <property type="entry name" value="Vaccinia Virus protein VP39"/>
    <property type="match status" value="1"/>
</dbReference>
<dbReference type="HOGENOM" id="CLU_056435_1_2_4"/>
<keyword evidence="5" id="KW-0614">Plasmid</keyword>
<dbReference type="Pfam" id="PF05724">
    <property type="entry name" value="TPMT"/>
    <property type="match status" value="1"/>
</dbReference>
<dbReference type="RefSeq" id="WP_011798381.1">
    <property type="nucleotide sequence ID" value="NC_008759.1"/>
</dbReference>
<sequence>MAGPTTDFWQARFDNKETGWDRGAPGPQLLAWLESGALQPCRIAVPGCGSGWEVAELARRGFEVVGIDYTPAAVERTRALLAAQGLAAEVVQADVLAYQPHKPFEAIYEQTCLCALHPDHWVAYARQLQQWLKPQGSIWALFMQMVRPEATDEGLIQGPPYHCDINAMRALFPAQHWAWPRPPYAKVPHPNVGHELGLRLMLRQGR</sequence>
<protein>
    <submittedName>
        <fullName evidence="5">Thiopurine S-methyltransferase</fullName>
    </submittedName>
</protein>
<evidence type="ECO:0000256" key="2">
    <source>
        <dbReference type="ARBA" id="ARBA00022603"/>
    </source>
</evidence>
<dbReference type="CDD" id="cd02440">
    <property type="entry name" value="AdoMet_MTases"/>
    <property type="match status" value="1"/>
</dbReference>
<dbReference type="PROSITE" id="PS51585">
    <property type="entry name" value="SAM_MT_TPMT"/>
    <property type="match status" value="1"/>
</dbReference>
<evidence type="ECO:0000256" key="1">
    <source>
        <dbReference type="ARBA" id="ARBA00022553"/>
    </source>
</evidence>
<reference evidence="6" key="1">
    <citation type="journal article" date="2009" name="Environ. Microbiol.">
        <title>The genome of Polaromonas naphthalenivorans strain CJ2, isolated from coal tar-contaminated sediment, reveals physiological and metabolic versatility and evolution through extensive horizontal gene transfer.</title>
        <authorList>
            <person name="Yagi J.M."/>
            <person name="Sims D."/>
            <person name="Brettin T."/>
            <person name="Bruce D."/>
            <person name="Madsen E.L."/>
        </authorList>
    </citation>
    <scope>NUCLEOTIDE SEQUENCE [LARGE SCALE GENOMIC DNA]</scope>
    <source>
        <strain evidence="6">CJ2</strain>
        <plasmid evidence="6">Plasmid pPNAP03</plasmid>
    </source>
</reference>
<dbReference type="InterPro" id="IPR008854">
    <property type="entry name" value="TPMT"/>
</dbReference>
<evidence type="ECO:0000256" key="3">
    <source>
        <dbReference type="ARBA" id="ARBA00022679"/>
    </source>
</evidence>
<evidence type="ECO:0000313" key="6">
    <source>
        <dbReference type="Proteomes" id="UP000000644"/>
    </source>
</evidence>
<dbReference type="AlphaFoldDB" id="A1VWI2"/>
<dbReference type="GO" id="GO:0008757">
    <property type="term" value="F:S-adenosylmethionine-dependent methyltransferase activity"/>
    <property type="evidence" value="ECO:0007669"/>
    <property type="project" value="InterPro"/>
</dbReference>
<keyword evidence="3 5" id="KW-0808">Transferase</keyword>
<dbReference type="InterPro" id="IPR029063">
    <property type="entry name" value="SAM-dependent_MTases_sf"/>
</dbReference>
<geneLocation type="plasmid" evidence="5 6">
    <name>pPNAP03</name>
</geneLocation>
<proteinExistence type="predicted"/>
<gene>
    <name evidence="5" type="ordered locus">Pnap_4948</name>
</gene>
<keyword evidence="4" id="KW-0949">S-adenosyl-L-methionine</keyword>
<dbReference type="EMBL" id="CP000532">
    <property type="protein sequence ID" value="ABM40010.1"/>
    <property type="molecule type" value="Genomic_DNA"/>
</dbReference>
<dbReference type="PANTHER" id="PTHR32183:SF6">
    <property type="entry name" value="CYSTEINE SULFINATE DESULFINASE_CYSTEINE DESULFURASE AND RELATED ENZYMES"/>
    <property type="match status" value="1"/>
</dbReference>